<keyword evidence="3" id="KW-0444">Lipid biosynthesis</keyword>
<keyword evidence="5" id="KW-0276">Fatty acid metabolism</keyword>
<dbReference type="EC" id="1.3.1.38" evidence="13"/>
<evidence type="ECO:0000256" key="16">
    <source>
        <dbReference type="ARBA" id="ARBA00048686"/>
    </source>
</evidence>
<dbReference type="CDD" id="cd05369">
    <property type="entry name" value="TER_DECR_SDR_a"/>
    <property type="match status" value="1"/>
</dbReference>
<dbReference type="AlphaFoldDB" id="A0A1H6G6T1"/>
<proteinExistence type="predicted"/>
<dbReference type="EMBL" id="FNWL01000006">
    <property type="protein sequence ID" value="SEH18158.1"/>
    <property type="molecule type" value="Genomic_DNA"/>
</dbReference>
<evidence type="ECO:0000256" key="17">
    <source>
        <dbReference type="ARBA" id="ARBA00049108"/>
    </source>
</evidence>
<dbReference type="InterPro" id="IPR002347">
    <property type="entry name" value="SDR_fam"/>
</dbReference>
<comment type="subunit">
    <text evidence="12">Interacts with PEX5, probably required to target it into peroxisomes.</text>
</comment>
<evidence type="ECO:0000256" key="2">
    <source>
        <dbReference type="ARBA" id="ARBA00005189"/>
    </source>
</evidence>
<comment type="catalytic activity">
    <reaction evidence="16">
        <text>(2E)-tetradecenoyl-CoA + NADPH + H(+) = tetradecanoyl-CoA + NADP(+)</text>
        <dbReference type="Rhea" id="RHEA:44968"/>
        <dbReference type="ChEBI" id="CHEBI:15378"/>
        <dbReference type="ChEBI" id="CHEBI:57385"/>
        <dbReference type="ChEBI" id="CHEBI:57783"/>
        <dbReference type="ChEBI" id="CHEBI:58349"/>
        <dbReference type="ChEBI" id="CHEBI:61405"/>
    </reaction>
    <physiologicalReaction direction="left-to-right" evidence="16">
        <dbReference type="Rhea" id="RHEA:44969"/>
    </physiologicalReaction>
</comment>
<keyword evidence="6" id="KW-0521">NADP</keyword>
<evidence type="ECO:0000256" key="6">
    <source>
        <dbReference type="ARBA" id="ARBA00022857"/>
    </source>
</evidence>
<dbReference type="Gene3D" id="3.40.50.720">
    <property type="entry name" value="NAD(P)-binding Rossmann-like Domain"/>
    <property type="match status" value="1"/>
</dbReference>
<sequence length="273" mass="28407">MSDGRGTPPSTDIFASDLLEGETALVTGGGTGIGKHIALALADHGADVAITSRDMDHLEPVAERIEAKGRRICATTADIRSRDEVDAMVETVLDELGEITILVNNAGANFLSPAEELSENGWRAVVGTILDGTAYCTFAVGEHMIDNGGGSIVAMGATNSERGAPYHAHSGAGKAGITNLMQTVAAEWAQYGIRANTIAPGIIETEALSSVWDEAGRDRDQIGRDIAMERLGSPADCVPITLFLVSDAAAYVTGSYFAVDGGQLVADAGHHLE</sequence>
<evidence type="ECO:0000313" key="21">
    <source>
        <dbReference type="EMBL" id="SEH18158.1"/>
    </source>
</evidence>
<comment type="catalytic activity">
    <reaction evidence="20">
        <text>(2E)-octenoyl-CoA + NADPH + H(+) = octanoyl-CoA + NADP(+)</text>
        <dbReference type="Rhea" id="RHEA:44952"/>
        <dbReference type="ChEBI" id="CHEBI:15378"/>
        <dbReference type="ChEBI" id="CHEBI:57386"/>
        <dbReference type="ChEBI" id="CHEBI:57783"/>
        <dbReference type="ChEBI" id="CHEBI:58349"/>
        <dbReference type="ChEBI" id="CHEBI:62242"/>
    </reaction>
    <physiologicalReaction direction="left-to-right" evidence="20">
        <dbReference type="Rhea" id="RHEA:44953"/>
    </physiologicalReaction>
</comment>
<protein>
    <recommendedName>
        <fullName evidence="14">Peroxisomal trans-2-enoyl-CoA reductase</fullName>
        <ecNumber evidence="13">1.3.1.38</ecNumber>
    </recommendedName>
</protein>
<evidence type="ECO:0000256" key="14">
    <source>
        <dbReference type="ARBA" id="ARBA00041063"/>
    </source>
</evidence>
<dbReference type="PANTHER" id="PTHR24317">
    <property type="entry name" value="PEROXISOMAL TRANS-2-ENOYL-COA REDUCTASE"/>
    <property type="match status" value="1"/>
</dbReference>
<evidence type="ECO:0000256" key="7">
    <source>
        <dbReference type="ARBA" id="ARBA00023002"/>
    </source>
</evidence>
<comment type="subcellular location">
    <subcellularLocation>
        <location evidence="1">Peroxisome</location>
    </subcellularLocation>
</comment>
<dbReference type="PRINTS" id="PR00081">
    <property type="entry name" value="GDHRDH"/>
</dbReference>
<keyword evidence="10" id="KW-0275">Fatty acid biosynthesis</keyword>
<dbReference type="Pfam" id="PF13561">
    <property type="entry name" value="adh_short_C2"/>
    <property type="match status" value="1"/>
</dbReference>
<comment type="catalytic activity">
    <reaction evidence="17">
        <text>(2E)-hexenoyl-CoA + NADPH + H(+) = hexanoyl-CoA + NADP(+)</text>
        <dbReference type="Rhea" id="RHEA:44956"/>
        <dbReference type="ChEBI" id="CHEBI:15378"/>
        <dbReference type="ChEBI" id="CHEBI:57783"/>
        <dbReference type="ChEBI" id="CHEBI:58349"/>
        <dbReference type="ChEBI" id="CHEBI:62077"/>
        <dbReference type="ChEBI" id="CHEBI:62620"/>
    </reaction>
    <physiologicalReaction direction="left-to-right" evidence="17">
        <dbReference type="Rhea" id="RHEA:44957"/>
    </physiologicalReaction>
</comment>
<comment type="pathway">
    <text evidence="2">Lipid metabolism.</text>
</comment>
<evidence type="ECO:0000256" key="4">
    <source>
        <dbReference type="ARBA" id="ARBA00022553"/>
    </source>
</evidence>
<evidence type="ECO:0000256" key="5">
    <source>
        <dbReference type="ARBA" id="ARBA00022832"/>
    </source>
</evidence>
<dbReference type="PANTHER" id="PTHR24317:SF7">
    <property type="entry name" value="PEROXISOMAL TRANS-2-ENOYL-COA REDUCTASE"/>
    <property type="match status" value="1"/>
</dbReference>
<evidence type="ECO:0000256" key="1">
    <source>
        <dbReference type="ARBA" id="ARBA00004275"/>
    </source>
</evidence>
<dbReference type="OrthoDB" id="7442at2157"/>
<evidence type="ECO:0000256" key="3">
    <source>
        <dbReference type="ARBA" id="ARBA00022516"/>
    </source>
</evidence>
<keyword evidence="22" id="KW-1185">Reference proteome</keyword>
<comment type="function">
    <text evidence="11">Participates in chain elongation of fatty acids. Catalyzes the reduction of trans-2-enoyl-CoAs of varying chain lengths from 6:1 to 16:1, having maximum activity with 10:1 CoA. Has no 2,4-dienoyl-CoA reductase activity.</text>
</comment>
<dbReference type="SUPFAM" id="SSF51735">
    <property type="entry name" value="NAD(P)-binding Rossmann-fold domains"/>
    <property type="match status" value="1"/>
</dbReference>
<dbReference type="GO" id="GO:0006633">
    <property type="term" value="P:fatty acid biosynthetic process"/>
    <property type="evidence" value="ECO:0007669"/>
    <property type="project" value="UniProtKB-KW"/>
</dbReference>
<evidence type="ECO:0000256" key="13">
    <source>
        <dbReference type="ARBA" id="ARBA00038849"/>
    </source>
</evidence>
<dbReference type="Proteomes" id="UP000199112">
    <property type="component" value="Unassembled WGS sequence"/>
</dbReference>
<evidence type="ECO:0000313" key="22">
    <source>
        <dbReference type="Proteomes" id="UP000199112"/>
    </source>
</evidence>
<gene>
    <name evidence="21" type="ORF">SAMN04487967_3696</name>
</gene>
<comment type="catalytic activity">
    <reaction evidence="15">
        <text>(2E)-dodecenoyl-CoA + NADPH + H(+) = dodecanoyl-CoA + NADP(+)</text>
        <dbReference type="Rhea" id="RHEA:44964"/>
        <dbReference type="ChEBI" id="CHEBI:15378"/>
        <dbReference type="ChEBI" id="CHEBI:57330"/>
        <dbReference type="ChEBI" id="CHEBI:57375"/>
        <dbReference type="ChEBI" id="CHEBI:57783"/>
        <dbReference type="ChEBI" id="CHEBI:58349"/>
    </reaction>
    <physiologicalReaction direction="left-to-right" evidence="15">
        <dbReference type="Rhea" id="RHEA:44965"/>
    </physiologicalReaction>
</comment>
<evidence type="ECO:0000256" key="15">
    <source>
        <dbReference type="ARBA" id="ARBA00047570"/>
    </source>
</evidence>
<evidence type="ECO:0000256" key="10">
    <source>
        <dbReference type="ARBA" id="ARBA00023160"/>
    </source>
</evidence>
<organism evidence="21 22">
    <name type="scientific">Natronorubrum sediminis</name>
    <dbReference type="NCBI Taxonomy" id="640943"/>
    <lineage>
        <taxon>Archaea</taxon>
        <taxon>Methanobacteriati</taxon>
        <taxon>Methanobacteriota</taxon>
        <taxon>Stenosarchaea group</taxon>
        <taxon>Halobacteria</taxon>
        <taxon>Halobacteriales</taxon>
        <taxon>Natrialbaceae</taxon>
        <taxon>Natronorubrum</taxon>
    </lineage>
</organism>
<evidence type="ECO:0000256" key="9">
    <source>
        <dbReference type="ARBA" id="ARBA00023140"/>
    </source>
</evidence>
<comment type="catalytic activity">
    <reaction evidence="18">
        <text>a (2E)-enoyl-CoA + NADPH + H(+) = a 2,3-saturated acyl-CoA + NADP(+)</text>
        <dbReference type="Rhea" id="RHEA:33763"/>
        <dbReference type="ChEBI" id="CHEBI:15378"/>
        <dbReference type="ChEBI" id="CHEBI:57783"/>
        <dbReference type="ChEBI" id="CHEBI:58349"/>
        <dbReference type="ChEBI" id="CHEBI:58856"/>
        <dbReference type="ChEBI" id="CHEBI:65111"/>
        <dbReference type="EC" id="1.3.1.38"/>
    </reaction>
    <physiologicalReaction direction="left-to-right" evidence="18">
        <dbReference type="Rhea" id="RHEA:33764"/>
    </physiologicalReaction>
</comment>
<evidence type="ECO:0000256" key="8">
    <source>
        <dbReference type="ARBA" id="ARBA00023098"/>
    </source>
</evidence>
<accession>A0A1H6G6T1</accession>
<keyword evidence="9" id="KW-0576">Peroxisome</keyword>
<dbReference type="RefSeq" id="WP_090508411.1">
    <property type="nucleotide sequence ID" value="NZ_FNWL01000006.1"/>
</dbReference>
<dbReference type="InterPro" id="IPR036291">
    <property type="entry name" value="NAD(P)-bd_dom_sf"/>
</dbReference>
<dbReference type="FunFam" id="3.40.50.720:FF:000084">
    <property type="entry name" value="Short-chain dehydrogenase reductase"/>
    <property type="match status" value="1"/>
</dbReference>
<evidence type="ECO:0000256" key="12">
    <source>
        <dbReference type="ARBA" id="ARBA00038622"/>
    </source>
</evidence>
<evidence type="ECO:0000256" key="19">
    <source>
        <dbReference type="ARBA" id="ARBA00049386"/>
    </source>
</evidence>
<keyword evidence="4" id="KW-0597">Phosphoprotein</keyword>
<dbReference type="GO" id="GO:0019166">
    <property type="term" value="F:trans-2-enoyl-CoA reductase (NADPH) activity"/>
    <property type="evidence" value="ECO:0007669"/>
    <property type="project" value="UniProtKB-EC"/>
</dbReference>
<reference evidence="22" key="1">
    <citation type="submission" date="2016-10" db="EMBL/GenBank/DDBJ databases">
        <authorList>
            <person name="Varghese N."/>
            <person name="Submissions S."/>
        </authorList>
    </citation>
    <scope>NUCLEOTIDE SEQUENCE [LARGE SCALE GENOMIC DNA]</scope>
    <source>
        <strain evidence="22">CGMCC 1.8981</strain>
    </source>
</reference>
<evidence type="ECO:0000256" key="18">
    <source>
        <dbReference type="ARBA" id="ARBA00049251"/>
    </source>
</evidence>
<evidence type="ECO:0000256" key="11">
    <source>
        <dbReference type="ARBA" id="ARBA00037124"/>
    </source>
</evidence>
<keyword evidence="7" id="KW-0560">Oxidoreductase</keyword>
<evidence type="ECO:0000256" key="20">
    <source>
        <dbReference type="ARBA" id="ARBA00049559"/>
    </source>
</evidence>
<keyword evidence="8" id="KW-0443">Lipid metabolism</keyword>
<dbReference type="InterPro" id="IPR052388">
    <property type="entry name" value="Peroxisomal_t2-enoyl-CoA_red"/>
</dbReference>
<name>A0A1H6G6T1_9EURY</name>
<comment type="catalytic activity">
    <reaction evidence="19">
        <text>(2E)-decenoyl-CoA + NADPH + H(+) = decanoyl-CoA + NADP(+)</text>
        <dbReference type="Rhea" id="RHEA:44960"/>
        <dbReference type="ChEBI" id="CHEBI:15378"/>
        <dbReference type="ChEBI" id="CHEBI:57783"/>
        <dbReference type="ChEBI" id="CHEBI:58349"/>
        <dbReference type="ChEBI" id="CHEBI:61406"/>
        <dbReference type="ChEBI" id="CHEBI:61430"/>
    </reaction>
    <physiologicalReaction direction="left-to-right" evidence="19">
        <dbReference type="Rhea" id="RHEA:44961"/>
    </physiologicalReaction>
</comment>